<feature type="domain" description="Cyanovirin-N" evidence="2">
    <location>
        <begin position="74"/>
        <end position="165"/>
    </location>
</feature>
<dbReference type="SUPFAM" id="SSF51322">
    <property type="entry name" value="Cyanovirin-N"/>
    <property type="match status" value="1"/>
</dbReference>
<dbReference type="STRING" id="56646.A0A2L2TBX4"/>
<feature type="chain" id="PRO_5014947542" description="Cyanovirin-N domain-containing protein" evidence="1">
    <location>
        <begin position="17"/>
        <end position="233"/>
    </location>
</feature>
<dbReference type="KEGG" id="fvn:FVRRES_02015"/>
<dbReference type="Gene3D" id="2.30.60.10">
    <property type="entry name" value="Cyanovirin-N"/>
    <property type="match status" value="1"/>
</dbReference>
<protein>
    <recommendedName>
        <fullName evidence="2">Cyanovirin-N domain-containing protein</fullName>
    </recommendedName>
</protein>
<keyword evidence="1" id="KW-0732">Signal</keyword>
<proteinExistence type="predicted"/>
<evidence type="ECO:0000313" key="3">
    <source>
        <dbReference type="EMBL" id="CEI65503.1"/>
    </source>
</evidence>
<dbReference type="RefSeq" id="XP_025589223.1">
    <property type="nucleotide sequence ID" value="XM_025730061.1"/>
</dbReference>
<feature type="signal peptide" evidence="1">
    <location>
        <begin position="1"/>
        <end position="16"/>
    </location>
</feature>
<name>A0A2L2TBX4_9HYPO</name>
<sequence>MNFKLLLLTFTFGVFATEPERPFFFSSQFGKPNPTITFNDTNGTSHTLSNNYWESNYAAIQARSKLETRFRMGGFLDKYKNVRYYLAKLVAECLDKNGNYICTWLELGKCLVNLDEELAIPGGNFHESCTQCNIRENGRWFNCGCWTKLPKGTIQWTDIKERLKRTTIDLNVAIGAQDGYLYCHGNWGSKTFAAEDLRMILSRSSVMTVAWRRTAGSRAYDGGICVLFFVTFV</sequence>
<reference evidence="4" key="1">
    <citation type="submission" date="2014-10" db="EMBL/GenBank/DDBJ databases">
        <authorList>
            <person name="King R."/>
        </authorList>
    </citation>
    <scope>NUCLEOTIDE SEQUENCE [LARGE SCALE GENOMIC DNA]</scope>
    <source>
        <strain evidence="4">A3/5</strain>
    </source>
</reference>
<accession>A0A2L2TBX4</accession>
<dbReference type="InterPro" id="IPR036673">
    <property type="entry name" value="Cyanovirin-N_sf"/>
</dbReference>
<evidence type="ECO:0000259" key="2">
    <source>
        <dbReference type="SMART" id="SM01111"/>
    </source>
</evidence>
<dbReference type="SMART" id="SM01111">
    <property type="entry name" value="CVNH"/>
    <property type="match status" value="1"/>
</dbReference>
<dbReference type="AlphaFoldDB" id="A0A2L2TBX4"/>
<evidence type="ECO:0000313" key="4">
    <source>
        <dbReference type="Proteomes" id="UP000245910"/>
    </source>
</evidence>
<dbReference type="Proteomes" id="UP000245910">
    <property type="component" value="Chromosome I"/>
</dbReference>
<organism evidence="3 4">
    <name type="scientific">Fusarium venenatum</name>
    <dbReference type="NCBI Taxonomy" id="56646"/>
    <lineage>
        <taxon>Eukaryota</taxon>
        <taxon>Fungi</taxon>
        <taxon>Dikarya</taxon>
        <taxon>Ascomycota</taxon>
        <taxon>Pezizomycotina</taxon>
        <taxon>Sordariomycetes</taxon>
        <taxon>Hypocreomycetidae</taxon>
        <taxon>Hypocreales</taxon>
        <taxon>Nectriaceae</taxon>
        <taxon>Fusarium</taxon>
    </lineage>
</organism>
<keyword evidence="4" id="KW-1185">Reference proteome</keyword>
<dbReference type="GeneID" id="37253659"/>
<dbReference type="EMBL" id="LN649229">
    <property type="protein sequence ID" value="CEI65503.1"/>
    <property type="molecule type" value="Genomic_DNA"/>
</dbReference>
<dbReference type="InterPro" id="IPR011058">
    <property type="entry name" value="Cyanovirin-N"/>
</dbReference>
<dbReference type="Pfam" id="PF08881">
    <property type="entry name" value="CVNH"/>
    <property type="match status" value="1"/>
</dbReference>
<evidence type="ECO:0000256" key="1">
    <source>
        <dbReference type="SAM" id="SignalP"/>
    </source>
</evidence>